<organism evidence="4 5">
    <name type="scientific">Thiomicrorhabdus immobilis</name>
    <dbReference type="NCBI Taxonomy" id="2791037"/>
    <lineage>
        <taxon>Bacteria</taxon>
        <taxon>Pseudomonadati</taxon>
        <taxon>Pseudomonadota</taxon>
        <taxon>Gammaproteobacteria</taxon>
        <taxon>Thiotrichales</taxon>
        <taxon>Piscirickettsiaceae</taxon>
        <taxon>Thiomicrorhabdus</taxon>
    </lineage>
</organism>
<keyword evidence="2" id="KW-0808">Transferase</keyword>
<sequence>MKSVNNRNANGKNSAKSLPEPNEEAIAHSKKLSDNIKRFLSRHKNLPFSKFMEMALYTPQLGYYAGGLPKIGKSGDFITAPEVSNIFSRCLARQAAQVLSQLDEANIVEFGAGQGTMAKDILLELENLQQPLHRYYIVEISADLRQRQKQTFEQHLPAEIVKKVVWLDKLPSTPISAVVLANEVLDAMPFERLRIEPERALQGYVVFNEKTQQFDWDFQTITDAKLQKFANQLIKHIGKVSDLGYETEINLNLKPWLKSLNDILAEGAVFLIDYGYSRHEYYQPARVMGTLRCHYQHRAHNNPFFYPGLQDITAHVDFTAVAEDAFDSGFKIAGFTTQAHFLMGSGLLEMSADLDADITEQIQIAQQIKTLTLPDEMGETFKAIALTKNFNQPLIGFNVRDLRHQL</sequence>
<keyword evidence="1 4" id="KW-0489">Methyltransferase</keyword>
<protein>
    <submittedName>
        <fullName evidence="4">SAM-dependent methyltransferase</fullName>
    </submittedName>
</protein>
<evidence type="ECO:0000313" key="4">
    <source>
        <dbReference type="EMBL" id="BCN94086.1"/>
    </source>
</evidence>
<dbReference type="InterPro" id="IPR038375">
    <property type="entry name" value="NDUFAF7_sf"/>
</dbReference>
<dbReference type="SUPFAM" id="SSF53335">
    <property type="entry name" value="S-adenosyl-L-methionine-dependent methyltransferases"/>
    <property type="match status" value="1"/>
</dbReference>
<dbReference type="GO" id="GO:0032259">
    <property type="term" value="P:methylation"/>
    <property type="evidence" value="ECO:0007669"/>
    <property type="project" value="UniProtKB-KW"/>
</dbReference>
<dbReference type="Pfam" id="PF02636">
    <property type="entry name" value="Methyltransf_28"/>
    <property type="match status" value="1"/>
</dbReference>
<dbReference type="GO" id="GO:0008168">
    <property type="term" value="F:methyltransferase activity"/>
    <property type="evidence" value="ECO:0007669"/>
    <property type="project" value="UniProtKB-KW"/>
</dbReference>
<dbReference type="InterPro" id="IPR029063">
    <property type="entry name" value="SAM-dependent_MTases_sf"/>
</dbReference>
<dbReference type="PANTHER" id="PTHR12049">
    <property type="entry name" value="PROTEIN ARGININE METHYLTRANSFERASE NDUFAF7, MITOCHONDRIAL"/>
    <property type="match status" value="1"/>
</dbReference>
<name>A0ABM7MF79_9GAMM</name>
<evidence type="ECO:0000256" key="2">
    <source>
        <dbReference type="ARBA" id="ARBA00022679"/>
    </source>
</evidence>
<reference evidence="4" key="1">
    <citation type="journal article" date="2022" name="Arch. Microbiol.">
        <title>Thiomicrorhabdus immobilis sp. nov., a mesophilic sulfur-oxidizing bacterium isolated from sediment of a brackish lake in northern Japan.</title>
        <authorList>
            <person name="Kojima H."/>
            <person name="Mochizuki J."/>
            <person name="Kanda M."/>
            <person name="Watanabe T."/>
            <person name="Fukui M."/>
        </authorList>
    </citation>
    <scope>NUCLEOTIDE SEQUENCE</scope>
    <source>
        <strain evidence="4">Am19</strain>
    </source>
</reference>
<dbReference type="Gene3D" id="3.40.50.12710">
    <property type="match status" value="1"/>
</dbReference>
<feature type="region of interest" description="Disordered" evidence="3">
    <location>
        <begin position="1"/>
        <end position="24"/>
    </location>
</feature>
<evidence type="ECO:0000256" key="1">
    <source>
        <dbReference type="ARBA" id="ARBA00022603"/>
    </source>
</evidence>
<dbReference type="PANTHER" id="PTHR12049:SF7">
    <property type="entry name" value="PROTEIN ARGININE METHYLTRANSFERASE NDUFAF7, MITOCHONDRIAL"/>
    <property type="match status" value="1"/>
</dbReference>
<gene>
    <name evidence="4" type="ORF">THMIRHAM_18710</name>
</gene>
<feature type="compositionally biased region" description="Polar residues" evidence="3">
    <location>
        <begin position="1"/>
        <end position="16"/>
    </location>
</feature>
<evidence type="ECO:0000313" key="5">
    <source>
        <dbReference type="Proteomes" id="UP001054820"/>
    </source>
</evidence>
<dbReference type="InterPro" id="IPR003788">
    <property type="entry name" value="NDUFAF7"/>
</dbReference>
<dbReference type="Proteomes" id="UP001054820">
    <property type="component" value="Chromosome"/>
</dbReference>
<keyword evidence="5" id="KW-1185">Reference proteome</keyword>
<dbReference type="EMBL" id="AP024202">
    <property type="protein sequence ID" value="BCN94086.1"/>
    <property type="molecule type" value="Genomic_DNA"/>
</dbReference>
<accession>A0ABM7MF79</accession>
<proteinExistence type="predicted"/>
<dbReference type="RefSeq" id="WP_237261560.1">
    <property type="nucleotide sequence ID" value="NZ_AP024202.1"/>
</dbReference>
<evidence type="ECO:0000256" key="3">
    <source>
        <dbReference type="SAM" id="MobiDB-lite"/>
    </source>
</evidence>